<dbReference type="EMBL" id="CAAALY010299771">
    <property type="protein sequence ID" value="VEL44453.1"/>
    <property type="molecule type" value="Genomic_DNA"/>
</dbReference>
<evidence type="ECO:0000313" key="2">
    <source>
        <dbReference type="Proteomes" id="UP000784294"/>
    </source>
</evidence>
<gene>
    <name evidence="1" type="ORF">PXEA_LOCUS37893</name>
</gene>
<comment type="caution">
    <text evidence="1">The sequence shown here is derived from an EMBL/GenBank/DDBJ whole genome shotgun (WGS) entry which is preliminary data.</text>
</comment>
<protein>
    <submittedName>
        <fullName evidence="1">Uncharacterized protein</fullName>
    </submittedName>
</protein>
<keyword evidence="2" id="KW-1185">Reference proteome</keyword>
<name>A0A3S5B326_9PLAT</name>
<proteinExistence type="predicted"/>
<sequence>MALELARKRRLDEEPVRSIVSELIQPQPEECGGHDQDTKNVVCKPSALKRQRRVSPIQHSGQEAELNAENSCLISCAELARWLTSSSDCQKCAKIPRVLLLDVRPVPVQARTRIASALGVPCDTRVKMRRALPALDAYLQTNERRVQTTHNP</sequence>
<evidence type="ECO:0000313" key="1">
    <source>
        <dbReference type="EMBL" id="VEL44453.1"/>
    </source>
</evidence>
<dbReference type="Proteomes" id="UP000784294">
    <property type="component" value="Unassembled WGS sequence"/>
</dbReference>
<reference evidence="1" key="1">
    <citation type="submission" date="2018-11" db="EMBL/GenBank/DDBJ databases">
        <authorList>
            <consortium name="Pathogen Informatics"/>
        </authorList>
    </citation>
    <scope>NUCLEOTIDE SEQUENCE</scope>
</reference>
<dbReference type="OrthoDB" id="426001at2759"/>
<dbReference type="AlphaFoldDB" id="A0A3S5B326"/>
<accession>A0A3S5B326</accession>
<organism evidence="1 2">
    <name type="scientific">Protopolystoma xenopodis</name>
    <dbReference type="NCBI Taxonomy" id="117903"/>
    <lineage>
        <taxon>Eukaryota</taxon>
        <taxon>Metazoa</taxon>
        <taxon>Spiralia</taxon>
        <taxon>Lophotrochozoa</taxon>
        <taxon>Platyhelminthes</taxon>
        <taxon>Monogenea</taxon>
        <taxon>Polyopisthocotylea</taxon>
        <taxon>Polystomatidea</taxon>
        <taxon>Polystomatidae</taxon>
        <taxon>Protopolystoma</taxon>
    </lineage>
</organism>